<feature type="compositionally biased region" description="Polar residues" evidence="2">
    <location>
        <begin position="59"/>
        <end position="68"/>
    </location>
</feature>
<comment type="caution">
    <text evidence="3">The sequence shown here is derived from an EMBL/GenBank/DDBJ whole genome shotgun (WGS) entry which is preliminary data.</text>
</comment>
<feature type="compositionally biased region" description="Polar residues" evidence="2">
    <location>
        <begin position="162"/>
        <end position="179"/>
    </location>
</feature>
<feature type="compositionally biased region" description="Basic and acidic residues" evidence="2">
    <location>
        <begin position="151"/>
        <end position="161"/>
    </location>
</feature>
<keyword evidence="4" id="KW-1185">Reference proteome</keyword>
<reference evidence="3" key="1">
    <citation type="journal article" date="2023" name="Science">
        <title>Genome structures resolve the early diversification of teleost fishes.</title>
        <authorList>
            <person name="Parey E."/>
            <person name="Louis A."/>
            <person name="Montfort J."/>
            <person name="Bouchez O."/>
            <person name="Roques C."/>
            <person name="Iampietro C."/>
            <person name="Lluch J."/>
            <person name="Castinel A."/>
            <person name="Donnadieu C."/>
            <person name="Desvignes T."/>
            <person name="Floi Bucao C."/>
            <person name="Jouanno E."/>
            <person name="Wen M."/>
            <person name="Mejri S."/>
            <person name="Dirks R."/>
            <person name="Jansen H."/>
            <person name="Henkel C."/>
            <person name="Chen W.J."/>
            <person name="Zahm M."/>
            <person name="Cabau C."/>
            <person name="Klopp C."/>
            <person name="Thompson A.W."/>
            <person name="Robinson-Rechavi M."/>
            <person name="Braasch I."/>
            <person name="Lecointre G."/>
            <person name="Bobe J."/>
            <person name="Postlethwait J.H."/>
            <person name="Berthelot C."/>
            <person name="Roest Crollius H."/>
            <person name="Guiguen Y."/>
        </authorList>
    </citation>
    <scope>NUCLEOTIDE SEQUENCE</scope>
    <source>
        <strain evidence="3">NC1722</strain>
    </source>
</reference>
<sequence length="192" mass="21223">MDVSAEAKRIMIQALGKLYSSRSQRGGLRLHRSLLLTLVMKSARDIYHNAHMACESEGKISTTSSVPQQLPMEEEMDRSGSKTQTSVSDREPIAAPGEDMPCEVESKPTPAGCKRSEQNKENITSLGPDRHSRKRRGKTAAEPDFLPSKRPKMEVGEERQTVRSTLRSNSTNCNRTENALTPLPLSQAIAAF</sequence>
<comment type="similarity">
    <text evidence="1">Belongs to the IER family.</text>
</comment>
<dbReference type="InterPro" id="IPR008653">
    <property type="entry name" value="IER"/>
</dbReference>
<dbReference type="PANTHER" id="PTHR15895">
    <property type="entry name" value="IMMEDIATE EARLY RESPONSE GENE"/>
    <property type="match status" value="1"/>
</dbReference>
<gene>
    <name evidence="3" type="ORF">AAFF_G00179380</name>
</gene>
<evidence type="ECO:0000256" key="2">
    <source>
        <dbReference type="SAM" id="MobiDB-lite"/>
    </source>
</evidence>
<dbReference type="AlphaFoldDB" id="A0AAD7W6R7"/>
<name>A0AAD7W6R7_9TELE</name>
<evidence type="ECO:0000313" key="4">
    <source>
        <dbReference type="Proteomes" id="UP001221898"/>
    </source>
</evidence>
<organism evidence="3 4">
    <name type="scientific">Aldrovandia affinis</name>
    <dbReference type="NCBI Taxonomy" id="143900"/>
    <lineage>
        <taxon>Eukaryota</taxon>
        <taxon>Metazoa</taxon>
        <taxon>Chordata</taxon>
        <taxon>Craniata</taxon>
        <taxon>Vertebrata</taxon>
        <taxon>Euteleostomi</taxon>
        <taxon>Actinopterygii</taxon>
        <taxon>Neopterygii</taxon>
        <taxon>Teleostei</taxon>
        <taxon>Notacanthiformes</taxon>
        <taxon>Halosauridae</taxon>
        <taxon>Aldrovandia</taxon>
    </lineage>
</organism>
<protein>
    <recommendedName>
        <fullName evidence="5">Immediate early response 2</fullName>
    </recommendedName>
</protein>
<evidence type="ECO:0008006" key="5">
    <source>
        <dbReference type="Google" id="ProtNLM"/>
    </source>
</evidence>
<proteinExistence type="inferred from homology"/>
<evidence type="ECO:0000313" key="3">
    <source>
        <dbReference type="EMBL" id="KAJ8385872.1"/>
    </source>
</evidence>
<dbReference type="Pfam" id="PF05760">
    <property type="entry name" value="IER"/>
    <property type="match status" value="1"/>
</dbReference>
<evidence type="ECO:0000256" key="1">
    <source>
        <dbReference type="ARBA" id="ARBA00006186"/>
    </source>
</evidence>
<feature type="region of interest" description="Disordered" evidence="2">
    <location>
        <begin position="58"/>
        <end position="179"/>
    </location>
</feature>
<dbReference type="EMBL" id="JAINUG010000239">
    <property type="protein sequence ID" value="KAJ8385872.1"/>
    <property type="molecule type" value="Genomic_DNA"/>
</dbReference>
<accession>A0AAD7W6R7</accession>
<dbReference type="Proteomes" id="UP001221898">
    <property type="component" value="Unassembled WGS sequence"/>
</dbReference>